<dbReference type="SMART" id="SM00471">
    <property type="entry name" value="HDc"/>
    <property type="match status" value="1"/>
</dbReference>
<organism evidence="2 3">
    <name type="scientific">Sneathiella chungangensis</name>
    <dbReference type="NCBI Taxonomy" id="1418234"/>
    <lineage>
        <taxon>Bacteria</taxon>
        <taxon>Pseudomonadati</taxon>
        <taxon>Pseudomonadota</taxon>
        <taxon>Alphaproteobacteria</taxon>
        <taxon>Sneathiellales</taxon>
        <taxon>Sneathiellaceae</taxon>
        <taxon>Sneathiella</taxon>
    </lineage>
</organism>
<dbReference type="InterPro" id="IPR052567">
    <property type="entry name" value="OP_Dioxygenase"/>
</dbReference>
<evidence type="ECO:0000259" key="1">
    <source>
        <dbReference type="SMART" id="SM00471"/>
    </source>
</evidence>
<dbReference type="PANTHER" id="PTHR40202:SF1">
    <property type="entry name" value="HD DOMAIN-CONTAINING PROTEIN"/>
    <property type="match status" value="1"/>
</dbReference>
<dbReference type="SUPFAM" id="SSF109604">
    <property type="entry name" value="HD-domain/PDEase-like"/>
    <property type="match status" value="1"/>
</dbReference>
<accession>A0A845MBL9</accession>
<dbReference type="CDD" id="cd00077">
    <property type="entry name" value="HDc"/>
    <property type="match status" value="1"/>
</dbReference>
<dbReference type="InterPro" id="IPR006674">
    <property type="entry name" value="HD_domain"/>
</dbReference>
<dbReference type="Gene3D" id="1.10.3210.10">
    <property type="entry name" value="Hypothetical protein af1432"/>
    <property type="match status" value="1"/>
</dbReference>
<dbReference type="Proteomes" id="UP000445696">
    <property type="component" value="Unassembled WGS sequence"/>
</dbReference>
<proteinExistence type="predicted"/>
<protein>
    <submittedName>
        <fullName evidence="2">HD domain-containing protein</fullName>
    </submittedName>
</protein>
<feature type="domain" description="HD/PDEase" evidence="1">
    <location>
        <begin position="33"/>
        <end position="145"/>
    </location>
</feature>
<dbReference type="OrthoDB" id="823268at2"/>
<evidence type="ECO:0000313" key="2">
    <source>
        <dbReference type="EMBL" id="MZR21132.1"/>
    </source>
</evidence>
<reference evidence="2 3" key="1">
    <citation type="journal article" date="2014" name="Int. J. Syst. Evol. Microbiol.">
        <title>Sneathiella chungangensis sp. nov., isolated from a marine sand, and emended description of the genus Sneathiella.</title>
        <authorList>
            <person name="Siamphan C."/>
            <person name="Kim H."/>
            <person name="Lee J.S."/>
            <person name="Kim W."/>
        </authorList>
    </citation>
    <scope>NUCLEOTIDE SEQUENCE [LARGE SCALE GENOMIC DNA]</scope>
    <source>
        <strain evidence="2 3">KCTC 32476</strain>
    </source>
</reference>
<dbReference type="EMBL" id="WTVA01000001">
    <property type="protein sequence ID" value="MZR21132.1"/>
    <property type="molecule type" value="Genomic_DNA"/>
</dbReference>
<dbReference type="AlphaFoldDB" id="A0A845MBL9"/>
<dbReference type="InterPro" id="IPR003607">
    <property type="entry name" value="HD/PDEase_dom"/>
</dbReference>
<sequence length="197" mass="21709">MAKPDYSKLNKDNIVAFIGDIFDRRGAEEYLGEPVTISEHMFQTAQLAEDSGASEELIVAALLHDIGHFTNEFPDNAADLGIDSHHDRAGAAVLAPFFPKLVTDCVRHHVSAKRYLCAADPEYFANLSDASVLSLKLQGGPMTEEQARRFAENADIEAIVQVRKWDDLGKVPGKKTPTFTHYAPMLQRVIDRAATAN</sequence>
<keyword evidence="3" id="KW-1185">Reference proteome</keyword>
<dbReference type="PANTHER" id="PTHR40202">
    <property type="match status" value="1"/>
</dbReference>
<dbReference type="Pfam" id="PF01966">
    <property type="entry name" value="HD"/>
    <property type="match status" value="1"/>
</dbReference>
<comment type="caution">
    <text evidence="2">The sequence shown here is derived from an EMBL/GenBank/DDBJ whole genome shotgun (WGS) entry which is preliminary data.</text>
</comment>
<gene>
    <name evidence="2" type="ORF">GQF03_02180</name>
</gene>
<dbReference type="RefSeq" id="WP_161337548.1">
    <property type="nucleotide sequence ID" value="NZ_JBHSDG010000002.1"/>
</dbReference>
<evidence type="ECO:0000313" key="3">
    <source>
        <dbReference type="Proteomes" id="UP000445696"/>
    </source>
</evidence>
<name>A0A845MBL9_9PROT</name>